<reference evidence="1 2" key="1">
    <citation type="submission" date="2023-05" db="EMBL/GenBank/DDBJ databases">
        <title>B98-5 Cell Line De Novo Hybrid Assembly: An Optical Mapping Approach.</title>
        <authorList>
            <person name="Kananen K."/>
            <person name="Auerbach J.A."/>
            <person name="Kautto E."/>
            <person name="Blachly J.S."/>
        </authorList>
    </citation>
    <scope>NUCLEOTIDE SEQUENCE [LARGE SCALE GENOMIC DNA]</scope>
    <source>
        <strain evidence="1">B95-8</strain>
        <tissue evidence="1">Cell line</tissue>
    </source>
</reference>
<comment type="caution">
    <text evidence="1">The sequence shown here is derived from an EMBL/GenBank/DDBJ whole genome shotgun (WGS) entry which is preliminary data.</text>
</comment>
<proteinExistence type="predicted"/>
<organism evidence="1 2">
    <name type="scientific">Saguinus oedipus</name>
    <name type="common">Cotton-top tamarin</name>
    <name type="synonym">Oedipomidas oedipus</name>
    <dbReference type="NCBI Taxonomy" id="9490"/>
    <lineage>
        <taxon>Eukaryota</taxon>
        <taxon>Metazoa</taxon>
        <taxon>Chordata</taxon>
        <taxon>Craniata</taxon>
        <taxon>Vertebrata</taxon>
        <taxon>Euteleostomi</taxon>
        <taxon>Mammalia</taxon>
        <taxon>Eutheria</taxon>
        <taxon>Euarchontoglires</taxon>
        <taxon>Primates</taxon>
        <taxon>Haplorrhini</taxon>
        <taxon>Platyrrhini</taxon>
        <taxon>Cebidae</taxon>
        <taxon>Callitrichinae</taxon>
        <taxon>Saguinus</taxon>
    </lineage>
</organism>
<evidence type="ECO:0000313" key="1">
    <source>
        <dbReference type="EMBL" id="KAK2081064.1"/>
    </source>
</evidence>
<accession>A0ABQ9T8J7</accession>
<gene>
    <name evidence="1" type="ORF">P7K49_040179</name>
</gene>
<protein>
    <submittedName>
        <fullName evidence="1">Uncharacterized protein</fullName>
    </submittedName>
</protein>
<evidence type="ECO:0000313" key="2">
    <source>
        <dbReference type="Proteomes" id="UP001266305"/>
    </source>
</evidence>
<name>A0ABQ9T8J7_SAGOE</name>
<sequence length="135" mass="15002">MGRAYPVVDMPAMAWQRLVWSLGASLCPGEGLQAARKLKSMSVLSLYCGDPKRPGSMWPIHTCASSSSDLMPCALERAEWEPWGPWALPLPLLPAWLWPLPALPPEACTCCLLRPFVPITLWPFQAWWTAGTLEL</sequence>
<keyword evidence="2" id="KW-1185">Reference proteome</keyword>
<dbReference type="Proteomes" id="UP001266305">
    <property type="component" value="Unassembled WGS sequence"/>
</dbReference>
<dbReference type="EMBL" id="JASSZA010000411">
    <property type="protein sequence ID" value="KAK2081064.1"/>
    <property type="molecule type" value="Genomic_DNA"/>
</dbReference>